<protein>
    <recommendedName>
        <fullName evidence="3">HNH endonuclease</fullName>
    </recommendedName>
</protein>
<comment type="caution">
    <text evidence="1">The sequence shown here is derived from an EMBL/GenBank/DDBJ whole genome shotgun (WGS) entry which is preliminary data.</text>
</comment>
<accession>A0A9P3EF62</accession>
<proteinExistence type="predicted"/>
<reference evidence="1" key="1">
    <citation type="submission" date="2020-09" db="EMBL/GenBank/DDBJ databases">
        <title>Pseudomonas syringae pv. eriobotryae genome sequence causing loquat canker disease.</title>
        <authorList>
            <person name="Fukuda S."/>
            <person name="Tashiro H."/>
            <person name="Nagano Y."/>
        </authorList>
    </citation>
    <scope>NUCLEOTIDE SEQUENCE</scope>
    <source>
        <strain evidence="1">AM001</strain>
    </source>
</reference>
<dbReference type="RefSeq" id="WP_189659393.1">
    <property type="nucleotide sequence ID" value="NZ_BMZW01000076.1"/>
</dbReference>
<dbReference type="Proteomes" id="UP000630864">
    <property type="component" value="Unassembled WGS sequence"/>
</dbReference>
<evidence type="ECO:0000313" key="2">
    <source>
        <dbReference type="Proteomes" id="UP000630864"/>
    </source>
</evidence>
<name>A0A9P3EF62_PSEA0</name>
<sequence length="247" mass="27285">MGEKNKFGLGRTIPAAIRREIRRRCGFGCVRCGLAYYEYEHFDPDFKDATEHNPNGMTLLCSQCNQKRARGTLSAETVARANQDPKCKQQGFASELFDFGPEPISVRFAGQDFIDCAVIIQVKGVNLISLLPPEEEGAPIRLSGMFSDVTGATTLKIVNNEFYAGDENWDVEVVGRQIKLRRGAGDVALQLKVSPPHSIAIEKINMEFEGWFLKGDEDVLSFSQDGKNWNTLQGFVAEGCQVGISLG</sequence>
<evidence type="ECO:0000313" key="1">
    <source>
        <dbReference type="EMBL" id="GFZ63231.1"/>
    </source>
</evidence>
<dbReference type="EMBL" id="BMZW01000076">
    <property type="protein sequence ID" value="GFZ63231.1"/>
    <property type="molecule type" value="Genomic_DNA"/>
</dbReference>
<gene>
    <name evidence="1" type="ORF">PSE10A_57420</name>
</gene>
<dbReference type="AlphaFoldDB" id="A0A9P3EF62"/>
<evidence type="ECO:0008006" key="3">
    <source>
        <dbReference type="Google" id="ProtNLM"/>
    </source>
</evidence>
<organism evidence="1 2">
    <name type="scientific">Pseudomonas amygdali pv. eriobotryae</name>
    <dbReference type="NCBI Taxonomy" id="129137"/>
    <lineage>
        <taxon>Bacteria</taxon>
        <taxon>Pseudomonadati</taxon>
        <taxon>Pseudomonadota</taxon>
        <taxon>Gammaproteobacteria</taxon>
        <taxon>Pseudomonadales</taxon>
        <taxon>Pseudomonadaceae</taxon>
        <taxon>Pseudomonas</taxon>
        <taxon>Pseudomonas amygdali</taxon>
    </lineage>
</organism>